<dbReference type="Proteomes" id="UP000234560">
    <property type="component" value="Chromosome"/>
</dbReference>
<evidence type="ECO:0000256" key="1">
    <source>
        <dbReference type="SAM" id="Phobius"/>
    </source>
</evidence>
<feature type="transmembrane region" description="Helical" evidence="1">
    <location>
        <begin position="12"/>
        <end position="35"/>
    </location>
</feature>
<dbReference type="AlphaFoldDB" id="A0AAF0YS86"/>
<name>A0AAF0YS86_9CORY</name>
<sequence length="114" mass="12276">MSDEPTGRRGRQYLSLVVAAALYLLVPLLVAVAVSSTSARTTVLLVVLPLGSLALGLVDVHLFRPTASFPIMCTVFMWISTAMYFNDGTWIYAVGMGVLAWLGGRLPSAKETKD</sequence>
<reference evidence="2" key="1">
    <citation type="submission" date="2017-12" db="EMBL/GenBank/DDBJ databases">
        <authorList>
            <person name="Thomas-White K."/>
            <person name="Wolfe A.J."/>
        </authorList>
    </citation>
    <scope>NUCLEOTIDE SEQUENCE</scope>
    <source>
        <strain evidence="2">UMB0763</strain>
    </source>
</reference>
<dbReference type="EMBL" id="CP136958">
    <property type="protein sequence ID" value="WOT02369.1"/>
    <property type="molecule type" value="Genomic_DNA"/>
</dbReference>
<gene>
    <name evidence="2" type="ORF">CYJ47_00895</name>
</gene>
<keyword evidence="1" id="KW-0472">Membrane</keyword>
<feature type="transmembrane region" description="Helical" evidence="1">
    <location>
        <begin position="90"/>
        <end position="108"/>
    </location>
</feature>
<evidence type="ECO:0000313" key="3">
    <source>
        <dbReference type="Proteomes" id="UP000234560"/>
    </source>
</evidence>
<organism evidence="2 3">
    <name type="scientific">Corynebacterium pyruviciproducens</name>
    <dbReference type="NCBI Taxonomy" id="598660"/>
    <lineage>
        <taxon>Bacteria</taxon>
        <taxon>Bacillati</taxon>
        <taxon>Actinomycetota</taxon>
        <taxon>Actinomycetes</taxon>
        <taxon>Mycobacteriales</taxon>
        <taxon>Corynebacteriaceae</taxon>
        <taxon>Corynebacterium</taxon>
    </lineage>
</organism>
<dbReference type="RefSeq" id="WP_016458240.1">
    <property type="nucleotide sequence ID" value="NZ_CAMYCO010000011.1"/>
</dbReference>
<accession>A0AAF0YS86</accession>
<keyword evidence="1" id="KW-0812">Transmembrane</keyword>
<feature type="transmembrane region" description="Helical" evidence="1">
    <location>
        <begin position="41"/>
        <end position="60"/>
    </location>
</feature>
<proteinExistence type="predicted"/>
<keyword evidence="1" id="KW-1133">Transmembrane helix</keyword>
<protein>
    <submittedName>
        <fullName evidence="2">Uncharacterized protein</fullName>
    </submittedName>
</protein>
<dbReference type="KEGG" id="cpyr:CYJ47_00895"/>
<reference evidence="2" key="2">
    <citation type="submission" date="2023-10" db="EMBL/GenBank/DDBJ databases">
        <authorList>
            <person name="Choi B."/>
        </authorList>
    </citation>
    <scope>NUCLEOTIDE SEQUENCE</scope>
    <source>
        <strain evidence="2">UMB0763</strain>
    </source>
</reference>
<evidence type="ECO:0000313" key="2">
    <source>
        <dbReference type="EMBL" id="WOT02369.1"/>
    </source>
</evidence>